<protein>
    <submittedName>
        <fullName evidence="1">Uncharacterized protein</fullName>
    </submittedName>
</protein>
<dbReference type="Proteomes" id="UP001239111">
    <property type="component" value="Chromosome 3"/>
</dbReference>
<evidence type="ECO:0000313" key="2">
    <source>
        <dbReference type="Proteomes" id="UP001239111"/>
    </source>
</evidence>
<accession>A0ACC2NFN3</accession>
<dbReference type="EMBL" id="CM056743">
    <property type="protein sequence ID" value="KAJ8669733.1"/>
    <property type="molecule type" value="Genomic_DNA"/>
</dbReference>
<comment type="caution">
    <text evidence="1">The sequence shown here is derived from an EMBL/GenBank/DDBJ whole genome shotgun (WGS) entry which is preliminary data.</text>
</comment>
<name>A0ACC2NFN3_9HYME</name>
<organism evidence="1 2">
    <name type="scientific">Eretmocerus hayati</name>
    <dbReference type="NCBI Taxonomy" id="131215"/>
    <lineage>
        <taxon>Eukaryota</taxon>
        <taxon>Metazoa</taxon>
        <taxon>Ecdysozoa</taxon>
        <taxon>Arthropoda</taxon>
        <taxon>Hexapoda</taxon>
        <taxon>Insecta</taxon>
        <taxon>Pterygota</taxon>
        <taxon>Neoptera</taxon>
        <taxon>Endopterygota</taxon>
        <taxon>Hymenoptera</taxon>
        <taxon>Apocrita</taxon>
        <taxon>Proctotrupomorpha</taxon>
        <taxon>Chalcidoidea</taxon>
        <taxon>Aphelinidae</taxon>
        <taxon>Aphelininae</taxon>
        <taxon>Eretmocerus</taxon>
    </lineage>
</organism>
<proteinExistence type="predicted"/>
<gene>
    <name evidence="1" type="ORF">QAD02_000992</name>
</gene>
<keyword evidence="2" id="KW-1185">Reference proteome</keyword>
<sequence length="2150" mass="242411">MSQDSSSISEEERSLFRPFTRESLAAIEVRIGEEDAKFKELERRRAEGEIIYGRKKKKKEIRYDDEDEDEGPQPDPMFEQGGPLPVRLHNDFPPELASVPLEDIDSFYHNQRTFVVISRGKDIYRFSATNSLWFLDPFNPIRRVAIYILVHPFFSLFIITTILTNCILMIMPSSPTIESTEVIFTGIYTFESAVKVMARGFILQPFTYLRDAWNWLDFVVIALAYVTMGIDLGNLAALRTFRVLRALKTVAIVPGLKTIVGAVIESVKNLRDVIILTMFSLSVFALMGLQIYMGVLTQKCIKNFPEDGSWGNLTDENWERFVSNETNWYGRDEVGNYPLCGNSSGAGQCPPDYTCLQGYGDNPNYGYTSFDTFGWAFLSAFRLMTQDYWENLYQLVLRSAGPWHMLFFIVIIFLGSFYLVNLILAIVAMSYDELQKKAEEEELAEEQAIRDAEEAAQARENKLAAREEAREAAAAAAAAAASGIVKSPSAYSCHSYESFVGQEKGNDDNNKERMSIRSVESFGEHRVKIAAPGQGSAGSTTPATQTKVRKVSAVARAVNGQITYAYQDNLKEASLSLPGSPFNLRRSSRGSHQFTMRNGRSRFVGGTTPGGDRKPLVLSTYLDAQEHLPYADDSNAVTPMSEENGAIIVPVYYASLGSRHSSYTSHASRLSFTSHGDPLAPPMTKESKLRSRSNRQPSNGLLAVEPHQKHLYEGDLDETFGKVKHQDNPFIEEPSQQHAVVDMKDVMVLNDIIEQAAGRQSRTSDQGDDDEEGPTFKERLLAGFLRGIDIFCVWDCCWLWVKIQEYVAFVVFDPFVELFITLCIVVNTLFMALDHHDMDKDMERILKSGNYFFTATFGIEATMKLIAMSPKYYFQEGWNIFDFIIVALSLLELGLEGVQGLSVLRSFRLLRVFKLAKSWPTLNLLISIMGRTVGALGNLTFVLCIIIFIFAVMGMQLFGKNYTDNVDRFPGGELPRWNFTDFMHSFMIVFRVLCGEWIESMWDCMHVGDVSCIPFFLATVVIGNLVVLNLFLALLLSNFGSSSLSAPTADSDTNKIAEAFNRIDRFIGWVKRSIADLFKTLRAKLTNTISQAPGEGPSNVWKEDANDRDLALEYAEAELDAYRDKKGLKELNNQFEVAIGDGMEFTIHGDHKNKMRASLCINNVNGLNSFNHRDYRLDDYIHNEEDTISIKSYGSHKNRSFRNESHKGSLDSLNGEEKKDASKEDLDDELDDECDDDEEDEEEEDEEGEDGLHGQIIKTDEELEGDYPADCCPDNCYKRFPFLAGDDDAPFWQGWANLRLKTFQLIENKYFETAVIVMILTSSMALALEDVHLQQRPILQDMLYYMDRIFTVIFFFEMLIKFLALGFSKYFTNAWCWLDFIIVMVSLINFVASLCGAGGIQAFKTMRTLRALRPLRAMSRMQGMRVVVNALVQAIPSIFNVLLVCLIFWLIFAIMGVQLFAGKYYKCVDANKTTLSFEIIPDRNACIAENYTWENSPMNFDHVGKAYLCLFQVATFKGWIQIMNDAIDSREVNKQPIRETNIYMYLYFVFFIIFGSFFTLNLFIGVIIDNFNEQKKKAGGSLEMFMTEDQKKYYNAMKKMGNKKPLKAIPRPRWRPQAIIFEVVSDKKFDMIIMLFIGLNMLTMTLDHYNMTDTFSNVLDYLNMIFIVIFTSECLMKIFALRYHYFKEPWNLFDFVVVILSILGLVLSDIIEKYFVSPTLLRVVRVAKVGRVLRLVKGAKGIRTLLFALAMSLPALFNICLLLFLVMFIFAIFGMSFFMHVKDKSGLDDVYNFKTFGQSMILLFQMSTSAGWDGVLDGIINEEDCNEPNNEIGYPGNCGSSTIGIAYLLSYLVISFLIVINMYIAVILENYSQATEDVQEGLTDDDYDMYYEIWQQFDPDGTQYIRYDQLSDFLDVLEPPLQIHKPNKYKIVSMDIPICKGDLMFCVDILDALTKDFFARKGNAIEETGELAEVAPRPDEAGYEPVSSTLWRQREEYCARLIQNAWRKHKQQRLGDSDIDGADQSHAEQTDGEAEHGGDRDDENDDDGAAGVAGGATTASSGSAGAGAQTQSGAAASGSAAPSPTGSAGATSLHHAENQQQQAPSTIADSDGVVMQTAVLVESDGFSTKNGHRVVIHSRSPSVTSRTADV</sequence>
<evidence type="ECO:0000313" key="1">
    <source>
        <dbReference type="EMBL" id="KAJ8669733.1"/>
    </source>
</evidence>
<reference evidence="1" key="1">
    <citation type="submission" date="2023-04" db="EMBL/GenBank/DDBJ databases">
        <title>A chromosome-level genome assembly of the parasitoid wasp Eretmocerus hayati.</title>
        <authorList>
            <person name="Zhong Y."/>
            <person name="Liu S."/>
            <person name="Liu Y."/>
        </authorList>
    </citation>
    <scope>NUCLEOTIDE SEQUENCE</scope>
    <source>
        <strain evidence="1">ZJU_SS_LIU_2023</strain>
    </source>
</reference>